<evidence type="ECO:0000259" key="3">
    <source>
        <dbReference type="PROSITE" id="PS50977"/>
    </source>
</evidence>
<dbReference type="PANTHER" id="PTHR43479:SF22">
    <property type="entry name" value="TRANSCRIPTIONAL REGULATOR, TETR FAMILY"/>
    <property type="match status" value="1"/>
</dbReference>
<dbReference type="GO" id="GO:0003677">
    <property type="term" value="F:DNA binding"/>
    <property type="evidence" value="ECO:0007669"/>
    <property type="project" value="UniProtKB-UniRule"/>
</dbReference>
<evidence type="ECO:0000256" key="1">
    <source>
        <dbReference type="ARBA" id="ARBA00023125"/>
    </source>
</evidence>
<accession>A0AAW9NXJ9</accession>
<name>A0AAW9NXJ9_9BACL</name>
<evidence type="ECO:0000256" key="2">
    <source>
        <dbReference type="PROSITE-ProRule" id="PRU00335"/>
    </source>
</evidence>
<reference evidence="4 5" key="1">
    <citation type="submission" date="2023-03" db="EMBL/GenBank/DDBJ databases">
        <title>Bacillus Genome Sequencing.</title>
        <authorList>
            <person name="Dunlap C."/>
        </authorList>
    </citation>
    <scope>NUCLEOTIDE SEQUENCE [LARGE SCALE GENOMIC DNA]</scope>
    <source>
        <strain evidence="4 5">B-59205</strain>
    </source>
</reference>
<dbReference type="PANTHER" id="PTHR43479">
    <property type="entry name" value="ACREF/ENVCD OPERON REPRESSOR-RELATED"/>
    <property type="match status" value="1"/>
</dbReference>
<sequence>MNTRKRKIIEASLQLFIEKGFHHTSVQDIIEHSNISKGTFYNYFASKNECFLAILEQLRYTAQLQRYELLTNRDEQDIHVLIEQIIIPMKLHEEQNLMTLFEGIFQSSDLELKKGLRQHRFHEIKWLTERFINVFGEEIRPYAFECALIFFGITHYLGMAWRGAYHVPADLHQLVQKGLEYVQALLPTMQQNNDVLITIDALQRIQKKTEQPVITKECVIEQLTGFVKQLETKTNASGHELVTFLIEELTQPSWRKHVIKATLQSFRTAFKNTTHEAEAIELSYKIAFLLK</sequence>
<dbReference type="Pfam" id="PF00440">
    <property type="entry name" value="TetR_N"/>
    <property type="match status" value="1"/>
</dbReference>
<dbReference type="InterPro" id="IPR001647">
    <property type="entry name" value="HTH_TetR"/>
</dbReference>
<dbReference type="Proteomes" id="UP001344888">
    <property type="component" value="Unassembled WGS sequence"/>
</dbReference>
<feature type="domain" description="HTH tetR-type" evidence="3">
    <location>
        <begin position="2"/>
        <end position="62"/>
    </location>
</feature>
<keyword evidence="5" id="KW-1185">Reference proteome</keyword>
<dbReference type="AlphaFoldDB" id="A0AAW9NXJ9"/>
<dbReference type="PRINTS" id="PR00455">
    <property type="entry name" value="HTHTETR"/>
</dbReference>
<dbReference type="PROSITE" id="PS50977">
    <property type="entry name" value="HTH_TETR_2"/>
    <property type="match status" value="1"/>
</dbReference>
<dbReference type="RefSeq" id="WP_326125000.1">
    <property type="nucleotide sequence ID" value="NZ_JARSFG010000028.1"/>
</dbReference>
<dbReference type="InterPro" id="IPR050624">
    <property type="entry name" value="HTH-type_Tx_Regulator"/>
</dbReference>
<organism evidence="4 5">
    <name type="scientific">Metasolibacillus meyeri</name>
    <dbReference type="NCBI Taxonomy" id="1071052"/>
    <lineage>
        <taxon>Bacteria</taxon>
        <taxon>Bacillati</taxon>
        <taxon>Bacillota</taxon>
        <taxon>Bacilli</taxon>
        <taxon>Bacillales</taxon>
        <taxon>Caryophanaceae</taxon>
        <taxon>Metasolibacillus</taxon>
    </lineage>
</organism>
<gene>
    <name evidence="4" type="ORF">P9B03_18335</name>
</gene>
<keyword evidence="1 2" id="KW-0238">DNA-binding</keyword>
<dbReference type="SUPFAM" id="SSF46689">
    <property type="entry name" value="Homeodomain-like"/>
    <property type="match status" value="1"/>
</dbReference>
<dbReference type="EMBL" id="JARSFG010000028">
    <property type="protein sequence ID" value="MEC1180459.1"/>
    <property type="molecule type" value="Genomic_DNA"/>
</dbReference>
<feature type="DNA-binding region" description="H-T-H motif" evidence="2">
    <location>
        <begin position="25"/>
        <end position="44"/>
    </location>
</feature>
<dbReference type="InterPro" id="IPR009057">
    <property type="entry name" value="Homeodomain-like_sf"/>
</dbReference>
<comment type="caution">
    <text evidence="4">The sequence shown here is derived from an EMBL/GenBank/DDBJ whole genome shotgun (WGS) entry which is preliminary data.</text>
</comment>
<dbReference type="Gene3D" id="1.10.357.10">
    <property type="entry name" value="Tetracycline Repressor, domain 2"/>
    <property type="match status" value="1"/>
</dbReference>
<evidence type="ECO:0000313" key="4">
    <source>
        <dbReference type="EMBL" id="MEC1180459.1"/>
    </source>
</evidence>
<evidence type="ECO:0000313" key="5">
    <source>
        <dbReference type="Proteomes" id="UP001344888"/>
    </source>
</evidence>
<proteinExistence type="predicted"/>
<protein>
    <submittedName>
        <fullName evidence="4">TetR/AcrR family transcriptional regulator</fullName>
    </submittedName>
</protein>